<dbReference type="RefSeq" id="WP_106589401.1">
    <property type="nucleotide sequence ID" value="NZ_PYAV01000011.1"/>
</dbReference>
<dbReference type="PANTHER" id="PTHR10357:SF178">
    <property type="entry name" value="OLIGO-1,6-GLUCOSIDASE 3-RELATED"/>
    <property type="match status" value="1"/>
</dbReference>
<dbReference type="SUPFAM" id="SSF51445">
    <property type="entry name" value="(Trans)glycosidases"/>
    <property type="match status" value="1"/>
</dbReference>
<dbReference type="InterPro" id="IPR013780">
    <property type="entry name" value="Glyco_hydro_b"/>
</dbReference>
<reference evidence="6 7" key="1">
    <citation type="submission" date="2018-03" db="EMBL/GenBank/DDBJ databases">
        <title>Genomic Encyclopedia of Type Strains, Phase III (KMG-III): the genomes of soil and plant-associated and newly described type strains.</title>
        <authorList>
            <person name="Whitman W."/>
        </authorList>
    </citation>
    <scope>NUCLEOTIDE SEQUENCE [LARGE SCALE GENOMIC DNA]</scope>
    <source>
        <strain evidence="6 7">CGMCC 1.07653</strain>
    </source>
</reference>
<dbReference type="EMBL" id="PYAV01000011">
    <property type="protein sequence ID" value="PSL43261.1"/>
    <property type="molecule type" value="Genomic_DNA"/>
</dbReference>
<evidence type="ECO:0000256" key="1">
    <source>
        <dbReference type="ARBA" id="ARBA00004496"/>
    </source>
</evidence>
<accession>A0A2P8HAQ6</accession>
<keyword evidence="3" id="KW-0378">Hydrolase</keyword>
<dbReference type="SMART" id="SM00642">
    <property type="entry name" value="Aamy"/>
    <property type="match status" value="1"/>
</dbReference>
<evidence type="ECO:0000256" key="4">
    <source>
        <dbReference type="ARBA" id="ARBA00023295"/>
    </source>
</evidence>
<name>A0A2P8HAQ6_9BACI</name>
<dbReference type="OrthoDB" id="9805159at2"/>
<dbReference type="GO" id="GO:0009313">
    <property type="term" value="P:oligosaccharide catabolic process"/>
    <property type="evidence" value="ECO:0007669"/>
    <property type="project" value="TreeGrafter"/>
</dbReference>
<dbReference type="Pfam" id="PF23915">
    <property type="entry name" value="SusG_C"/>
    <property type="match status" value="1"/>
</dbReference>
<evidence type="ECO:0000259" key="5">
    <source>
        <dbReference type="SMART" id="SM00642"/>
    </source>
</evidence>
<dbReference type="InterPro" id="IPR017853">
    <property type="entry name" value="GH"/>
</dbReference>
<dbReference type="FunFam" id="3.90.400.10:FF:000002">
    <property type="entry name" value="Sucrose isomerase"/>
    <property type="match status" value="1"/>
</dbReference>
<sequence>MTTKWWQNSVVYQIYPRSFNDSNQDGVGDIPGIIEKLDYLADLGIDVIWLSPVYASPMKDNGYDISDYENIAEVFGTMEDMDQLIAEGKKRGISIIMDLVINHSSDQHPWFQESRKSKDHPKRDYYIWKDPREDGGPPNNLRAVFGGSCWEYDEHTGQYYFHSFAKEQPDLNWENPEVREHLYSMVRWWLDKGIGGFRIDAITFIKKQPFYEDFTPDGPDGLQEVAPNQPGVGEFLQELKRETFDHYDIFTVAEAPGVAPEEIPDFVGEDGHFDMLIRFDHVDIDMGPHGRWFPTKDWELQDFKAAITNAQKATESDGWMANYLENHDQPRAISRFIPKEDQSEFTGKMLATTYFLLKGTPYIYQGQEIGMRNTDFESIEELDDISSIDQYEAALRHGHSKEDAFRWISHRSRDNARTPMHWDATYASGFSEAAPWLKVSSDYAEINVAEAKSRPDSLYQFYKDLIYLRQHSAYSSVLISGDYKEQFADHPQVLAYTRTLENERIIIISNFTNEEAALTLDTPLGNWIFGNVDSTCVNGNDVKLRPYETVVVAWPK</sequence>
<dbReference type="InterPro" id="IPR045857">
    <property type="entry name" value="O16G_dom_2"/>
</dbReference>
<dbReference type="GO" id="GO:0004556">
    <property type="term" value="F:alpha-amylase activity"/>
    <property type="evidence" value="ECO:0007669"/>
    <property type="project" value="TreeGrafter"/>
</dbReference>
<dbReference type="PANTHER" id="PTHR10357">
    <property type="entry name" value="ALPHA-AMYLASE FAMILY MEMBER"/>
    <property type="match status" value="1"/>
</dbReference>
<dbReference type="Pfam" id="PF00128">
    <property type="entry name" value="Alpha-amylase"/>
    <property type="match status" value="1"/>
</dbReference>
<feature type="domain" description="Glycosyl hydrolase family 13 catalytic" evidence="5">
    <location>
        <begin position="13"/>
        <end position="417"/>
    </location>
</feature>
<keyword evidence="4" id="KW-0326">Glycosidase</keyword>
<dbReference type="FunFam" id="3.20.20.80:FF:000064">
    <property type="entry name" value="Oligo-1,6-glucosidase"/>
    <property type="match status" value="2"/>
</dbReference>
<gene>
    <name evidence="6" type="ORF">B0H94_11186</name>
</gene>
<evidence type="ECO:0000313" key="6">
    <source>
        <dbReference type="EMBL" id="PSL43261.1"/>
    </source>
</evidence>
<dbReference type="Gene3D" id="3.20.20.80">
    <property type="entry name" value="Glycosidases"/>
    <property type="match status" value="1"/>
</dbReference>
<dbReference type="Gene3D" id="3.90.400.10">
    <property type="entry name" value="Oligo-1,6-glucosidase, Domain 2"/>
    <property type="match status" value="1"/>
</dbReference>
<keyword evidence="7" id="KW-1185">Reference proteome</keyword>
<comment type="similarity">
    <text evidence="2">Belongs to the glycosyl hydrolase 13 family.</text>
</comment>
<dbReference type="Gene3D" id="2.60.40.1180">
    <property type="entry name" value="Golgi alpha-mannosidase II"/>
    <property type="match status" value="1"/>
</dbReference>
<dbReference type="InterPro" id="IPR056300">
    <property type="entry name" value="SusG-like_C"/>
</dbReference>
<proteinExistence type="inferred from homology"/>
<evidence type="ECO:0000256" key="3">
    <source>
        <dbReference type="ARBA" id="ARBA00022801"/>
    </source>
</evidence>
<dbReference type="CDD" id="cd11333">
    <property type="entry name" value="AmyAc_SI_OligoGlu_DGase"/>
    <property type="match status" value="1"/>
</dbReference>
<organism evidence="6 7">
    <name type="scientific">Salsuginibacillus halophilus</name>
    <dbReference type="NCBI Taxonomy" id="517424"/>
    <lineage>
        <taxon>Bacteria</taxon>
        <taxon>Bacillati</taxon>
        <taxon>Bacillota</taxon>
        <taxon>Bacilli</taxon>
        <taxon>Bacillales</taxon>
        <taxon>Bacillaceae</taxon>
        <taxon>Salsuginibacillus</taxon>
    </lineage>
</organism>
<protein>
    <submittedName>
        <fullName evidence="6">Oligo-1,6-glucosidase/alpha-glucosidase</fullName>
    </submittedName>
</protein>
<dbReference type="GO" id="GO:0005737">
    <property type="term" value="C:cytoplasm"/>
    <property type="evidence" value="ECO:0007669"/>
    <property type="project" value="UniProtKB-SubCell"/>
</dbReference>
<comment type="subcellular location">
    <subcellularLocation>
        <location evidence="1">Cytoplasm</location>
    </subcellularLocation>
</comment>
<dbReference type="Proteomes" id="UP000242310">
    <property type="component" value="Unassembled WGS sequence"/>
</dbReference>
<dbReference type="SUPFAM" id="SSF51011">
    <property type="entry name" value="Glycosyl hydrolase domain"/>
    <property type="match status" value="1"/>
</dbReference>
<dbReference type="InterPro" id="IPR006047">
    <property type="entry name" value="GH13_cat_dom"/>
</dbReference>
<comment type="caution">
    <text evidence="6">The sequence shown here is derived from an EMBL/GenBank/DDBJ whole genome shotgun (WGS) entry which is preliminary data.</text>
</comment>
<dbReference type="AlphaFoldDB" id="A0A2P8HAQ6"/>
<evidence type="ECO:0000313" key="7">
    <source>
        <dbReference type="Proteomes" id="UP000242310"/>
    </source>
</evidence>
<evidence type="ECO:0000256" key="2">
    <source>
        <dbReference type="ARBA" id="ARBA00008061"/>
    </source>
</evidence>